<dbReference type="OMA" id="GTWGRPS"/>
<name>C1EEJ7_MICCC</name>
<feature type="compositionally biased region" description="Basic and acidic residues" evidence="2">
    <location>
        <begin position="932"/>
        <end position="942"/>
    </location>
</feature>
<dbReference type="KEGG" id="mis:MICPUN_62649"/>
<dbReference type="eggNOG" id="ENOG502SZNG">
    <property type="taxonomic scope" value="Eukaryota"/>
</dbReference>
<feature type="region of interest" description="Disordered" evidence="2">
    <location>
        <begin position="1"/>
        <end position="82"/>
    </location>
</feature>
<evidence type="ECO:0000313" key="3">
    <source>
        <dbReference type="EMBL" id="ACO66247.1"/>
    </source>
</evidence>
<feature type="compositionally biased region" description="Low complexity" evidence="2">
    <location>
        <begin position="1294"/>
        <end position="1311"/>
    </location>
</feature>
<protein>
    <submittedName>
        <fullName evidence="3">Uncharacterized protein</fullName>
    </submittedName>
</protein>
<evidence type="ECO:0000256" key="1">
    <source>
        <dbReference type="SAM" id="Coils"/>
    </source>
</evidence>
<organism evidence="3 4">
    <name type="scientific">Micromonas commoda (strain RCC299 / NOUM17 / CCMP2709)</name>
    <name type="common">Picoplanktonic green alga</name>
    <dbReference type="NCBI Taxonomy" id="296587"/>
    <lineage>
        <taxon>Eukaryota</taxon>
        <taxon>Viridiplantae</taxon>
        <taxon>Chlorophyta</taxon>
        <taxon>Mamiellophyceae</taxon>
        <taxon>Mamiellales</taxon>
        <taxon>Mamiellaceae</taxon>
        <taxon>Micromonas</taxon>
    </lineage>
</organism>
<dbReference type="GeneID" id="8247411"/>
<feature type="region of interest" description="Disordered" evidence="2">
    <location>
        <begin position="932"/>
        <end position="952"/>
    </location>
</feature>
<dbReference type="RefSeq" id="XP_002504989.1">
    <property type="nucleotide sequence ID" value="XM_002504943.1"/>
</dbReference>
<dbReference type="OrthoDB" id="10689130at2759"/>
<evidence type="ECO:0000256" key="2">
    <source>
        <dbReference type="SAM" id="MobiDB-lite"/>
    </source>
</evidence>
<feature type="coiled-coil region" evidence="1">
    <location>
        <begin position="112"/>
        <end position="139"/>
    </location>
</feature>
<evidence type="ECO:0000313" key="4">
    <source>
        <dbReference type="Proteomes" id="UP000002009"/>
    </source>
</evidence>
<feature type="compositionally biased region" description="Basic and acidic residues" evidence="2">
    <location>
        <begin position="462"/>
        <end position="478"/>
    </location>
</feature>
<feature type="region of interest" description="Disordered" evidence="2">
    <location>
        <begin position="973"/>
        <end position="1006"/>
    </location>
</feature>
<feature type="compositionally biased region" description="Polar residues" evidence="2">
    <location>
        <begin position="1233"/>
        <end position="1249"/>
    </location>
</feature>
<feature type="compositionally biased region" description="Basic and acidic residues" evidence="2">
    <location>
        <begin position="614"/>
        <end position="628"/>
    </location>
</feature>
<feature type="coiled-coil region" evidence="1">
    <location>
        <begin position="480"/>
        <end position="507"/>
    </location>
</feature>
<sequence length="1435" mass="153559">MASSASERQLGDDTMDSSFELDVVEEHTPPRASLKSISERDFNAPEVVTAANAEQDAEHSWLRRRRDSDPETLNNAGNSVVLSTIPPSADEAMIHRRVAELRLALRTADGALDKARARFEEAEVARNEAESEAAALRARVWTLEGAEALSGTRLHDGSLDLLRGELLNEATAELEEAARATAEAEERAREAAAALRQAEDTAAAIAAAASGEVETLSMEAAQARLRAQAEARDAADARSARERAESLAAEAEAEVAKWRDIGKRETELRSAADKAAKIASDEAEQAKESAAVAAARESEAAQHNNWLQERVRELEDAEGSDAGARYGAELRRLREQLTADAAKAADELAAERATRRKLEALLLEARGDAPIPAVPAATENDEASEKVLILEAKLNEEREYSARLEKQLETAVVAKPARGSLHDSQDSWADALGLQEGDAVSDGEKDEKVAMLTESGMPPSSPKKENNKEEPVPPAEDDRVLQLQGMLEEAEREIQDLQAMMLEERMRAAATLASATSTAAASTAAAVEAAVSRNTESWASKLKEAERVADEATETAERAARRVAMLQEECDAAQKDLAELRARRGELTEREAKLQATLKAMKEENASAQVTKLELAESDKTKEDQHIEARKVAAEAASKLAEAERAAAEASEYAQRAAAEADAKLSKAEEMVAEANETAERVKSDADATLAEAQQIAVEAKKSAALAIAEAKQAAADAVAEAHAKLTAFAEAEKEREQDEFETETEWEEKLTEARHAAAEAQAKQAKAEAMAAEAKLAASRAIIRAEEEREGDVAEAEKEWEEKLAETKQRAESAESKLSMFEKTASESKEAAAEAMRRVEMLERAASESKDAAAQAMRRVAVLEKECAAAQREIAMMREREATAELAAEAEAAFAALEAGEEAKMEAAEALAQARAEAATARGELDALRESIRLSSERKEPSTPLITSTMRSGGVTVVQLTSEDEVDTDFHAAVDTDLDDQRDTPLERALRRDREAGSGVIVKGRPLLDETPSKTRKLVSTQRDRLAAAAAEAAAEVEALQDSGRNEFLPSMSERETELDISEPEPAVDHPTGEGQWVWHGQGTPVKAPTPREEPTPIAAPVTATVVPVAPTVDIGKPKTSTVAHRLDIDHDAAHVMVHRPARRLSDGGNLSSSRARSTGGRISRVATHPGHSERMAGAMDISSSDEDDLCRISSDDESSAPSAPASTKGRSRHAHSRRDVGEPHMTPPRSAPTQSMTSPTRSRNSPVEMSEEFEGSPIRASDAFVAVAASAHAAASVARGDWSVDGTPKPSPAKLAAAALAASLSSPFKSPRRPSQADGETRRSIQEGEAALEAMRASRASLAARTGGSPPAKEVSTPAKRQVSTSSTRSSPMPTKSTSRGRAAMETPGRPTGTWGRPSSASGTRSTTIGSHDRSTSSRAGKVRPEAYNNRYS</sequence>
<feature type="compositionally biased region" description="Low complexity" evidence="2">
    <location>
        <begin position="1366"/>
        <end position="1382"/>
    </location>
</feature>
<accession>C1EEJ7</accession>
<proteinExistence type="predicted"/>
<feature type="compositionally biased region" description="Basic and acidic residues" evidence="2">
    <location>
        <begin position="56"/>
        <end position="69"/>
    </location>
</feature>
<keyword evidence="1" id="KW-0175">Coiled coil</keyword>
<feature type="coiled-coil region" evidence="1">
    <location>
        <begin position="167"/>
        <end position="261"/>
    </location>
</feature>
<feature type="compositionally biased region" description="Polar residues" evidence="2">
    <location>
        <begin position="1399"/>
        <end position="1412"/>
    </location>
</feature>
<dbReference type="EMBL" id="CP001330">
    <property type="protein sequence ID" value="ACO66247.1"/>
    <property type="molecule type" value="Genomic_DNA"/>
</dbReference>
<feature type="region of interest" description="Disordered" evidence="2">
    <location>
        <begin position="1278"/>
        <end position="1435"/>
    </location>
</feature>
<feature type="region of interest" description="Disordered" evidence="2">
    <location>
        <begin position="415"/>
        <end position="478"/>
    </location>
</feature>
<feature type="compositionally biased region" description="Polar residues" evidence="2">
    <location>
        <begin position="71"/>
        <end position="82"/>
    </location>
</feature>
<feature type="compositionally biased region" description="Basic and acidic residues" evidence="2">
    <location>
        <begin position="805"/>
        <end position="816"/>
    </location>
</feature>
<feature type="compositionally biased region" description="Basic and acidic residues" evidence="2">
    <location>
        <begin position="973"/>
        <end position="997"/>
    </location>
</feature>
<feature type="region of interest" description="Disordered" evidence="2">
    <location>
        <begin position="805"/>
        <end position="826"/>
    </location>
</feature>
<dbReference type="Proteomes" id="UP000002009">
    <property type="component" value="Chromosome 11"/>
</dbReference>
<reference evidence="3 4" key="1">
    <citation type="journal article" date="2009" name="Science">
        <title>Green evolution and dynamic adaptations revealed by genomes of the marine picoeukaryotes Micromonas.</title>
        <authorList>
            <person name="Worden A.Z."/>
            <person name="Lee J.H."/>
            <person name="Mock T."/>
            <person name="Rouze P."/>
            <person name="Simmons M.P."/>
            <person name="Aerts A.L."/>
            <person name="Allen A.E."/>
            <person name="Cuvelier M.L."/>
            <person name="Derelle E."/>
            <person name="Everett M.V."/>
            <person name="Foulon E."/>
            <person name="Grimwood J."/>
            <person name="Gundlach H."/>
            <person name="Henrissat B."/>
            <person name="Napoli C."/>
            <person name="McDonald S.M."/>
            <person name="Parker M.S."/>
            <person name="Rombauts S."/>
            <person name="Salamov A."/>
            <person name="Von Dassow P."/>
            <person name="Badger J.H."/>
            <person name="Coutinho P.M."/>
            <person name="Demir E."/>
            <person name="Dubchak I."/>
            <person name="Gentemann C."/>
            <person name="Eikrem W."/>
            <person name="Gready J.E."/>
            <person name="John U."/>
            <person name="Lanier W."/>
            <person name="Lindquist E.A."/>
            <person name="Lucas S."/>
            <person name="Mayer K.F."/>
            <person name="Moreau H."/>
            <person name="Not F."/>
            <person name="Otillar R."/>
            <person name="Panaud O."/>
            <person name="Pangilinan J."/>
            <person name="Paulsen I."/>
            <person name="Piegu B."/>
            <person name="Poliakov A."/>
            <person name="Robbens S."/>
            <person name="Schmutz J."/>
            <person name="Toulza E."/>
            <person name="Wyss T."/>
            <person name="Zelensky A."/>
            <person name="Zhou K."/>
            <person name="Armbrust E.V."/>
            <person name="Bhattacharya D."/>
            <person name="Goodenough U.W."/>
            <person name="Van de Peer Y."/>
            <person name="Grigoriev I.V."/>
        </authorList>
    </citation>
    <scope>NUCLEOTIDE SEQUENCE [LARGE SCALE GENOMIC DNA]</scope>
    <source>
        <strain evidence="4">RCC299 / NOUM17</strain>
    </source>
</reference>
<feature type="region of interest" description="Disordered" evidence="2">
    <location>
        <begin position="605"/>
        <end position="628"/>
    </location>
</feature>
<keyword evidence="4" id="KW-1185">Reference proteome</keyword>
<feature type="compositionally biased region" description="Low complexity" evidence="2">
    <location>
        <begin position="1331"/>
        <end position="1346"/>
    </location>
</feature>
<dbReference type="InParanoid" id="C1EEJ7"/>
<feature type="coiled-coil region" evidence="1">
    <location>
        <begin position="334"/>
        <end position="361"/>
    </location>
</feature>
<feature type="region of interest" description="Disordered" evidence="2">
    <location>
        <begin position="1142"/>
        <end position="1257"/>
    </location>
</feature>
<gene>
    <name evidence="3" type="ORF">MICPUN_62649</name>
</gene>